<protein>
    <submittedName>
        <fullName evidence="1">Uncharacterized protein</fullName>
    </submittedName>
</protein>
<evidence type="ECO:0000313" key="3">
    <source>
        <dbReference type="Proteomes" id="UP001055159"/>
    </source>
</evidence>
<evidence type="ECO:0000313" key="4">
    <source>
        <dbReference type="Proteomes" id="UP001140272"/>
    </source>
</evidence>
<reference evidence="1" key="2">
    <citation type="journal article" date="2022" name="BMC Genomics">
        <title>Comparative genome analysis of mycobacteria focusing on tRNA and non-coding RNA.</title>
        <authorList>
            <person name="Behra P.R.K."/>
            <person name="Pettersson B.M.F."/>
            <person name="Ramesh M."/>
            <person name="Das S."/>
            <person name="Dasgupta S."/>
            <person name="Kirsebom L.A."/>
        </authorList>
    </citation>
    <scope>NUCLEOTIDE SEQUENCE</scope>
    <source>
        <strain evidence="1">DSM 45406</strain>
    </source>
</reference>
<dbReference type="EMBL" id="JACKRN010000638">
    <property type="protein sequence ID" value="MCV7072004.1"/>
    <property type="molecule type" value="Genomic_DNA"/>
</dbReference>
<dbReference type="RefSeq" id="WP_239736395.1">
    <property type="nucleotide sequence ID" value="NZ_CP092428.2"/>
</dbReference>
<keyword evidence="2" id="KW-0614">Plasmid</keyword>
<dbReference type="Proteomes" id="UP001140272">
    <property type="component" value="Unassembled WGS sequence"/>
</dbReference>
<keyword evidence="3" id="KW-1185">Reference proteome</keyword>
<organism evidence="1 4">
    <name type="scientific">Mycolicibacterium rufum</name>
    <dbReference type="NCBI Taxonomy" id="318424"/>
    <lineage>
        <taxon>Bacteria</taxon>
        <taxon>Bacillati</taxon>
        <taxon>Actinomycetota</taxon>
        <taxon>Actinomycetes</taxon>
        <taxon>Mycobacteriales</taxon>
        <taxon>Mycobacteriaceae</taxon>
        <taxon>Mycolicibacterium</taxon>
    </lineage>
</organism>
<evidence type="ECO:0000313" key="1">
    <source>
        <dbReference type="EMBL" id="MCV7072004.1"/>
    </source>
</evidence>
<dbReference type="Proteomes" id="UP001055159">
    <property type="component" value="Plasmid unnamed"/>
</dbReference>
<dbReference type="EMBL" id="CP092428">
    <property type="protein sequence ID" value="ULP39924.1"/>
    <property type="molecule type" value="Genomic_DNA"/>
</dbReference>
<sequence length="385" mass="42309">MPIGLLSNSDVWSDRHKAVALYFDQMALAVPAVWDENRIYQRQTAVRELADRQMLSVLKYRVEDHANAAAPIIEAVHRWPEEIRAAIEIVQWRPRTGLRATLDEHWFSEDLAGCLVDANLGYLKYETEPPFDPFLRTSARIAQIYNSRLAEIVASRLGFSLTGVDHGPFPGSAHWGPETVREVLTTGTFVGDVQLHESTGVAGLALVSIQAVLPGDLKAMTIRQVADFRARNRLALTTFQDFIERIVTSSALPEVLSSPSDARAVVLQLQNEYERSVAPALRSLERSLQKIGVGAVWRALSLNTAAPLLVAGGLNSILPDGALSQVIVSSAGLALAAGRLVYDARSERTEQALANPVGYLLALQREDWRDGFHRHQISGPLVDPS</sequence>
<evidence type="ECO:0000313" key="2">
    <source>
        <dbReference type="EMBL" id="ULP39924.1"/>
    </source>
</evidence>
<dbReference type="AlphaFoldDB" id="A0A9X2YEI6"/>
<geneLocation type="plasmid" evidence="2 3">
    <name>unnamed</name>
</geneLocation>
<reference evidence="2" key="3">
    <citation type="submission" date="2022-08" db="EMBL/GenBank/DDBJ databases">
        <title>Whole genome sequencing of non-tuberculosis mycobacteria type-strains.</title>
        <authorList>
            <person name="Igarashi Y."/>
            <person name="Osugi A."/>
            <person name="Mitarai S."/>
        </authorList>
    </citation>
    <scope>NUCLEOTIDE SEQUENCE</scope>
    <source>
        <strain evidence="2">JCM 16372</strain>
        <plasmid evidence="2">unnamed</plasmid>
    </source>
</reference>
<reference evidence="1" key="1">
    <citation type="submission" date="2020-07" db="EMBL/GenBank/DDBJ databases">
        <authorList>
            <person name="Pettersson B.M.F."/>
            <person name="Behra P.R.K."/>
            <person name="Ramesh M."/>
            <person name="Das S."/>
            <person name="Dasgupta S."/>
            <person name="Kirsebom L.A."/>
        </authorList>
    </citation>
    <scope>NUCLEOTIDE SEQUENCE</scope>
    <source>
        <strain evidence="1">DSM 45406</strain>
    </source>
</reference>
<gene>
    <name evidence="1" type="ORF">H7H73_18095</name>
    <name evidence="2" type="ORF">MJO55_28835</name>
</gene>
<proteinExistence type="predicted"/>
<accession>A0A9X2YEI6</accession>
<name>A0A9X2YEI6_9MYCO</name>